<feature type="non-terminal residue" evidence="1">
    <location>
        <position position="630"/>
    </location>
</feature>
<dbReference type="InterPro" id="IPR051209">
    <property type="entry name" value="FAD-bind_Monooxygenase_sf"/>
</dbReference>
<organism evidence="1">
    <name type="scientific">marine metagenome</name>
    <dbReference type="NCBI Taxonomy" id="408172"/>
    <lineage>
        <taxon>unclassified sequences</taxon>
        <taxon>metagenomes</taxon>
        <taxon>ecological metagenomes</taxon>
    </lineage>
</organism>
<evidence type="ECO:0000313" key="1">
    <source>
        <dbReference type="EMBL" id="SUZ75969.1"/>
    </source>
</evidence>
<dbReference type="SUPFAM" id="SSF51905">
    <property type="entry name" value="FAD/NAD(P)-binding domain"/>
    <property type="match status" value="2"/>
</dbReference>
<sequence>MTLSSDEQTFSDAIEVANIPTLLMVLVQLTGELEWLDAPYAPKRQPGLGDNDSGGLAIQHQREVREAALEAILAWRAGRAIAIPEPDDELIVRMLSVSMAESVPPEYGQFTSAQLGQVQFLDHEPVRTSDEFKVLVIGAGVSGLCAAINLQMLGINFEVVERNPTVGGVWWENQYPGAGVDTPNHLYSYSFAPFDWKKYFCLRDELHAYLEHVCDSFDVRDNIRFETGVERIEYQDSKQTWLATLRLPDGTVEETEANIVISAAGIFNPPVTPDIDGLENWEGEKWHTARWPDDVDLAGKRVAIIGNGASCMQIGPEIQDDVESLTIFQKSVHWAAPFEQFRKEVPEPIRVLLREMPLYRNWYRVRLGWTFNDRLHSALQKDPNWEHPERSLNAQNDSHRAYFTQYVVDELGDKAPELLERVLPTYPPFGKRMLMDNGWYRMLRNPKVNLVDDHIMKVEQDRLLTEDGSEHEADVLVLATGFDVLNFITTYEAVGRSGKLLTDQWEKDNAKAYLGTVVPDFPNLFTLYGPNLQPGHGGSLIFVVEMQVRYIMDMIQKMLRNEIGAVEIRREVHDEYNDEVDRAHEQMVWKHPGMTSYYRNERERIVVNSPWRNVDFYEMTREVDLEEYLA</sequence>
<gene>
    <name evidence="1" type="ORF">METZ01_LOCUS28823</name>
</gene>
<dbReference type="PANTHER" id="PTHR42877">
    <property type="entry name" value="L-ORNITHINE N(5)-MONOOXYGENASE-RELATED"/>
    <property type="match status" value="1"/>
</dbReference>
<reference evidence="1" key="1">
    <citation type="submission" date="2018-05" db="EMBL/GenBank/DDBJ databases">
        <authorList>
            <person name="Lanie J.A."/>
            <person name="Ng W.-L."/>
            <person name="Kazmierczak K.M."/>
            <person name="Andrzejewski T.M."/>
            <person name="Davidsen T.M."/>
            <person name="Wayne K.J."/>
            <person name="Tettelin H."/>
            <person name="Glass J.I."/>
            <person name="Rusch D."/>
            <person name="Podicherti R."/>
            <person name="Tsui H.-C.T."/>
            <person name="Winkler M.E."/>
        </authorList>
    </citation>
    <scope>NUCLEOTIDE SEQUENCE</scope>
</reference>
<dbReference type="PANTHER" id="PTHR42877:SF4">
    <property type="entry name" value="FAD_NAD(P)-BINDING DOMAIN-CONTAINING PROTEIN-RELATED"/>
    <property type="match status" value="1"/>
</dbReference>
<protein>
    <recommendedName>
        <fullName evidence="2">Monooxygenase</fullName>
    </recommendedName>
</protein>
<dbReference type="Gene3D" id="3.50.50.60">
    <property type="entry name" value="FAD/NAD(P)-binding domain"/>
    <property type="match status" value="2"/>
</dbReference>
<accession>A0A381QC39</accession>
<feature type="non-terminal residue" evidence="1">
    <location>
        <position position="1"/>
    </location>
</feature>
<evidence type="ECO:0008006" key="2">
    <source>
        <dbReference type="Google" id="ProtNLM"/>
    </source>
</evidence>
<dbReference type="InterPro" id="IPR036188">
    <property type="entry name" value="FAD/NAD-bd_sf"/>
</dbReference>
<dbReference type="AlphaFoldDB" id="A0A381QC39"/>
<name>A0A381QC39_9ZZZZ</name>
<proteinExistence type="predicted"/>
<dbReference type="EMBL" id="UINC01001261">
    <property type="protein sequence ID" value="SUZ75969.1"/>
    <property type="molecule type" value="Genomic_DNA"/>
</dbReference>
<dbReference type="Pfam" id="PF13738">
    <property type="entry name" value="Pyr_redox_3"/>
    <property type="match status" value="1"/>
</dbReference>